<keyword evidence="6" id="KW-0723">Serine/threonine-protein kinase</keyword>
<comment type="catalytic activity">
    <reaction evidence="20">
        <text>L-threonyl-[protein] + ATP = O-phospho-L-threonyl-[protein] + ADP + H(+)</text>
        <dbReference type="Rhea" id="RHEA:46608"/>
        <dbReference type="Rhea" id="RHEA-COMP:11060"/>
        <dbReference type="Rhea" id="RHEA-COMP:11605"/>
        <dbReference type="ChEBI" id="CHEBI:15378"/>
        <dbReference type="ChEBI" id="CHEBI:30013"/>
        <dbReference type="ChEBI" id="CHEBI:30616"/>
        <dbReference type="ChEBI" id="CHEBI:61977"/>
        <dbReference type="ChEBI" id="CHEBI:456216"/>
        <dbReference type="EC" id="2.7.11.1"/>
    </reaction>
</comment>
<dbReference type="Gene3D" id="1.10.510.10">
    <property type="entry name" value="Transferase(Phosphotransferase) domain 1"/>
    <property type="match status" value="1"/>
</dbReference>
<comment type="catalytic activity">
    <reaction evidence="21">
        <text>L-seryl-[protein] + ATP = O-phospho-L-seryl-[protein] + ADP + H(+)</text>
        <dbReference type="Rhea" id="RHEA:17989"/>
        <dbReference type="Rhea" id="RHEA-COMP:9863"/>
        <dbReference type="Rhea" id="RHEA-COMP:11604"/>
        <dbReference type="ChEBI" id="CHEBI:15378"/>
        <dbReference type="ChEBI" id="CHEBI:29999"/>
        <dbReference type="ChEBI" id="CHEBI:30616"/>
        <dbReference type="ChEBI" id="CHEBI:83421"/>
        <dbReference type="ChEBI" id="CHEBI:456216"/>
        <dbReference type="EC" id="2.7.11.1"/>
    </reaction>
</comment>
<keyword evidence="11" id="KW-0732">Signal</keyword>
<evidence type="ECO:0000256" key="13">
    <source>
        <dbReference type="ARBA" id="ARBA00022741"/>
    </source>
</evidence>
<keyword evidence="19" id="KW-0325">Glycoprotein</keyword>
<dbReference type="Proteomes" id="UP001634007">
    <property type="component" value="Unassembled WGS sequence"/>
</dbReference>
<evidence type="ECO:0000256" key="6">
    <source>
        <dbReference type="ARBA" id="ARBA00022527"/>
    </source>
</evidence>
<dbReference type="FunFam" id="1.10.510.10:FF:000358">
    <property type="entry name" value="Putative leucine-rich repeat receptor-like serine/threonine-protein kinase"/>
    <property type="match status" value="1"/>
</dbReference>
<dbReference type="InterPro" id="IPR051716">
    <property type="entry name" value="Plant_RL_S/T_kinase"/>
</dbReference>
<keyword evidence="26" id="KW-1185">Reference proteome</keyword>
<dbReference type="FunFam" id="3.30.200.20:FF:000432">
    <property type="entry name" value="LRR receptor-like serine/threonine-protein kinase EFR"/>
    <property type="match status" value="1"/>
</dbReference>
<evidence type="ECO:0000256" key="16">
    <source>
        <dbReference type="ARBA" id="ARBA00022989"/>
    </source>
</evidence>
<dbReference type="Pfam" id="PF00560">
    <property type="entry name" value="LRR_1"/>
    <property type="match status" value="6"/>
</dbReference>
<keyword evidence="18" id="KW-0675">Receptor</keyword>
<evidence type="ECO:0000256" key="9">
    <source>
        <dbReference type="ARBA" id="ARBA00022679"/>
    </source>
</evidence>
<evidence type="ECO:0000256" key="4">
    <source>
        <dbReference type="ARBA" id="ARBA00012513"/>
    </source>
</evidence>
<evidence type="ECO:0000256" key="23">
    <source>
        <dbReference type="SAM" id="Phobius"/>
    </source>
</evidence>
<keyword evidence="5" id="KW-1003">Cell membrane</keyword>
<dbReference type="SUPFAM" id="SSF56112">
    <property type="entry name" value="Protein kinase-like (PK-like)"/>
    <property type="match status" value="1"/>
</dbReference>
<keyword evidence="14" id="KW-0418">Kinase</keyword>
<dbReference type="InterPro" id="IPR008271">
    <property type="entry name" value="Ser/Thr_kinase_AS"/>
</dbReference>
<dbReference type="SMART" id="SM00369">
    <property type="entry name" value="LRR_TYP"/>
    <property type="match status" value="6"/>
</dbReference>
<dbReference type="PANTHER" id="PTHR48053:SF37">
    <property type="entry name" value="LEUCINE-RICH REPEAT PROTEIN KINASE FAMILY PROTEIN"/>
    <property type="match status" value="1"/>
</dbReference>
<evidence type="ECO:0000256" key="22">
    <source>
        <dbReference type="PROSITE-ProRule" id="PRU10141"/>
    </source>
</evidence>
<evidence type="ECO:0000256" key="15">
    <source>
        <dbReference type="ARBA" id="ARBA00022840"/>
    </source>
</evidence>
<evidence type="ECO:0000256" key="18">
    <source>
        <dbReference type="ARBA" id="ARBA00023170"/>
    </source>
</evidence>
<evidence type="ECO:0000256" key="12">
    <source>
        <dbReference type="ARBA" id="ARBA00022737"/>
    </source>
</evidence>
<dbReference type="Pfam" id="PF07714">
    <property type="entry name" value="PK_Tyr_Ser-Thr"/>
    <property type="match status" value="1"/>
</dbReference>
<dbReference type="SUPFAM" id="SSF52047">
    <property type="entry name" value="RNI-like"/>
    <property type="match status" value="1"/>
</dbReference>
<dbReference type="GO" id="GO:0005886">
    <property type="term" value="C:plasma membrane"/>
    <property type="evidence" value="ECO:0007669"/>
    <property type="project" value="UniProtKB-SubCell"/>
</dbReference>
<gene>
    <name evidence="25" type="ORF">ACJRO7_004865</name>
</gene>
<reference evidence="25 26" key="1">
    <citation type="submission" date="2024-11" db="EMBL/GenBank/DDBJ databases">
        <title>Chromosome-level genome assembly of Eucalyptus globulus Labill. provides insights into its genome evolution.</title>
        <authorList>
            <person name="Li X."/>
        </authorList>
    </citation>
    <scope>NUCLEOTIDE SEQUENCE [LARGE SCALE GENOMIC DNA]</scope>
    <source>
        <strain evidence="25">CL2024</strain>
        <tissue evidence="25">Fresh tender leaves</tissue>
    </source>
</reference>
<keyword evidence="17 23" id="KW-0472">Membrane</keyword>
<evidence type="ECO:0000256" key="2">
    <source>
        <dbReference type="ARBA" id="ARBA00004479"/>
    </source>
</evidence>
<comment type="subcellular location">
    <subcellularLocation>
        <location evidence="1">Cell membrane</location>
        <topology evidence="1">Single-pass membrane protein</topology>
    </subcellularLocation>
    <subcellularLocation>
        <location evidence="2">Membrane</location>
        <topology evidence="2">Single-pass type I membrane protein</topology>
    </subcellularLocation>
</comment>
<keyword evidence="9" id="KW-0808">Transferase</keyword>
<feature type="binding site" evidence="22">
    <location>
        <position position="770"/>
    </location>
    <ligand>
        <name>ATP</name>
        <dbReference type="ChEBI" id="CHEBI:30616"/>
    </ligand>
</feature>
<accession>A0ABD3IXX7</accession>
<dbReference type="InterPro" id="IPR017441">
    <property type="entry name" value="Protein_kinase_ATP_BS"/>
</dbReference>
<dbReference type="SUPFAM" id="SSF52058">
    <property type="entry name" value="L domain-like"/>
    <property type="match status" value="1"/>
</dbReference>
<dbReference type="InterPro" id="IPR055414">
    <property type="entry name" value="LRR_R13L4/SHOC2-like"/>
</dbReference>
<keyword evidence="10 23" id="KW-0812">Transmembrane</keyword>
<dbReference type="GO" id="GO:0004674">
    <property type="term" value="F:protein serine/threonine kinase activity"/>
    <property type="evidence" value="ECO:0007669"/>
    <property type="project" value="UniProtKB-KW"/>
</dbReference>
<evidence type="ECO:0000313" key="25">
    <source>
        <dbReference type="EMBL" id="KAL3719945.1"/>
    </source>
</evidence>
<feature type="domain" description="Protein kinase" evidence="24">
    <location>
        <begin position="742"/>
        <end position="1050"/>
    </location>
</feature>
<keyword evidence="8" id="KW-0433">Leucine-rich repeat</keyword>
<evidence type="ECO:0000256" key="8">
    <source>
        <dbReference type="ARBA" id="ARBA00022614"/>
    </source>
</evidence>
<dbReference type="FunFam" id="3.80.10.10:FF:000288">
    <property type="entry name" value="LRR receptor-like serine/threonine-protein kinase EFR"/>
    <property type="match status" value="1"/>
</dbReference>
<dbReference type="PANTHER" id="PTHR48053">
    <property type="entry name" value="LEUCINE RICH REPEAT FAMILY PROTEIN, EXPRESSED"/>
    <property type="match status" value="1"/>
</dbReference>
<evidence type="ECO:0000256" key="3">
    <source>
        <dbReference type="ARBA" id="ARBA00008684"/>
    </source>
</evidence>
<evidence type="ECO:0000256" key="17">
    <source>
        <dbReference type="ARBA" id="ARBA00023136"/>
    </source>
</evidence>
<dbReference type="Gene3D" id="3.30.200.20">
    <property type="entry name" value="Phosphorylase Kinase, domain 1"/>
    <property type="match status" value="1"/>
</dbReference>
<keyword evidence="12" id="KW-0677">Repeat</keyword>
<protein>
    <recommendedName>
        <fullName evidence="4">non-specific serine/threonine protein kinase</fullName>
        <ecNumber evidence="4">2.7.11.1</ecNumber>
    </recommendedName>
</protein>
<dbReference type="InterPro" id="IPR013210">
    <property type="entry name" value="LRR_N_plant-typ"/>
</dbReference>
<evidence type="ECO:0000256" key="10">
    <source>
        <dbReference type="ARBA" id="ARBA00022692"/>
    </source>
</evidence>
<keyword evidence="7" id="KW-0597">Phosphoprotein</keyword>
<evidence type="ECO:0000256" key="21">
    <source>
        <dbReference type="ARBA" id="ARBA00048679"/>
    </source>
</evidence>
<evidence type="ECO:0000256" key="5">
    <source>
        <dbReference type="ARBA" id="ARBA00022475"/>
    </source>
</evidence>
<dbReference type="InterPro" id="IPR003591">
    <property type="entry name" value="Leu-rich_rpt_typical-subtyp"/>
</dbReference>
<dbReference type="InterPro" id="IPR032675">
    <property type="entry name" value="LRR_dom_sf"/>
</dbReference>
<dbReference type="FunFam" id="3.80.10.10:FF:000095">
    <property type="entry name" value="LRR receptor-like serine/threonine-protein kinase GSO1"/>
    <property type="match status" value="1"/>
</dbReference>
<keyword evidence="13 22" id="KW-0547">Nucleotide-binding</keyword>
<organism evidence="25 26">
    <name type="scientific">Eucalyptus globulus</name>
    <name type="common">Tasmanian blue gum</name>
    <dbReference type="NCBI Taxonomy" id="34317"/>
    <lineage>
        <taxon>Eukaryota</taxon>
        <taxon>Viridiplantae</taxon>
        <taxon>Streptophyta</taxon>
        <taxon>Embryophyta</taxon>
        <taxon>Tracheophyta</taxon>
        <taxon>Spermatophyta</taxon>
        <taxon>Magnoliopsida</taxon>
        <taxon>eudicotyledons</taxon>
        <taxon>Gunneridae</taxon>
        <taxon>Pentapetalae</taxon>
        <taxon>rosids</taxon>
        <taxon>malvids</taxon>
        <taxon>Myrtales</taxon>
        <taxon>Myrtaceae</taxon>
        <taxon>Myrtoideae</taxon>
        <taxon>Eucalypteae</taxon>
        <taxon>Eucalyptus</taxon>
    </lineage>
</organism>
<dbReference type="InterPro" id="IPR001611">
    <property type="entry name" value="Leu-rich_rpt"/>
</dbReference>
<dbReference type="InterPro" id="IPR011009">
    <property type="entry name" value="Kinase-like_dom_sf"/>
</dbReference>
<feature type="transmembrane region" description="Helical" evidence="23">
    <location>
        <begin position="688"/>
        <end position="709"/>
    </location>
</feature>
<dbReference type="PROSITE" id="PS00107">
    <property type="entry name" value="PROTEIN_KINASE_ATP"/>
    <property type="match status" value="1"/>
</dbReference>
<sequence length="1054" mass="116237">MLLIGPENLRTPSSDLSACSVLTDQGWKHLLNLRMHLVSAFISLILIIHQTHSNTCIAYASYPGNETDRTTLLAFKDKMIEDPQGIMGSWNKSISHCNWPGVSCSRRHAGRVVTLDLENQKLVGTIAPNIGNLTFLRYINLQENRLQGHIPEEFGRLFRLKTLVLKNNELGGEIPRNLSSCVVLKNLDLMSNQLIGRIPDELRYLVERKLANFYVSENNLIGKIPIWLGNGSSLIGLSLGNNDLRGQIPTELGSISKLETLNLHFSNLTGRIPSSIYNLTSLAFLDVTANHLHGEIPIEIGNHFPHLRGLCLSYNGFSGRLPHSLPNATGLEVLSLSVNNFRGNIPANLGSLRNLTSGIFSVNQLQAGPDGLSFITDLTNCTKLEILDFGDNKFRGEIPASIANFTDTLRLLILGSNQITGNIPPEIENLNGIQVLAIYDNDISGKIPQGIGKVQNLTYLLLWGNKISGAIPSSLGNATQLLRMVLHHNQLEGDIPPSLGWCRQLQLLRLSYNNLNGTIPKEVISLSSLSIGFEVAQNSLTGPLPLEVGNMSQIVHLDLSRNKLTGEIPSTLSQCVMLVFLSLEGNLFEGSIPASLRTLIGLEYLNLSRNRLSGKIPIYFENFTVLKALKLSFNSLEGEVPQAGIFRDMKRISIIGNKGLCGGIQELRLPACKVCHTKNRRKLPKLKVSIAVIVSFFIVLTCFIVVVYWRRKPATRPSAALPTEERFQKVSYAKLRQVTNEFSPSNLIGQGSHGSVYRGILDGNQLVAVKVLNLRQKGAFKSFLAECESLRNIRHRNLVNIITVCSSIDYTGAEFKALIYDLMQNGSLEQWLHPSENQSDMPKLSFSQRLDIAINVASAIEYLHHHCQMSIIHGDLKPSNVLLDHDMLARVCDFGLAKFLCKSTNLDASQCQASSSGLKGTIGYIAPEYGLGGASSLLGDVYSFGILLLEMFTGIRPTDVMFKDGWTLHEFVKTTLLEGTVKILDPSLLSSEHLATIDGSQIGDVEKVRFEEGVAAIMRIGVLCSEEIPVERMDMANALSELCAVREKFFRHSV</sequence>
<dbReference type="GO" id="GO:0005524">
    <property type="term" value="F:ATP binding"/>
    <property type="evidence" value="ECO:0007669"/>
    <property type="project" value="UniProtKB-UniRule"/>
</dbReference>
<dbReference type="Pfam" id="PF08263">
    <property type="entry name" value="LRRNT_2"/>
    <property type="match status" value="1"/>
</dbReference>
<dbReference type="PROSITE" id="PS00108">
    <property type="entry name" value="PROTEIN_KINASE_ST"/>
    <property type="match status" value="1"/>
</dbReference>
<evidence type="ECO:0000256" key="14">
    <source>
        <dbReference type="ARBA" id="ARBA00022777"/>
    </source>
</evidence>
<dbReference type="AlphaFoldDB" id="A0ABD3IXX7"/>
<evidence type="ECO:0000256" key="20">
    <source>
        <dbReference type="ARBA" id="ARBA00047899"/>
    </source>
</evidence>
<dbReference type="PROSITE" id="PS50011">
    <property type="entry name" value="PROTEIN_KINASE_DOM"/>
    <property type="match status" value="1"/>
</dbReference>
<evidence type="ECO:0000256" key="11">
    <source>
        <dbReference type="ARBA" id="ARBA00022729"/>
    </source>
</evidence>
<keyword evidence="16 23" id="KW-1133">Transmembrane helix</keyword>
<dbReference type="Gene3D" id="3.80.10.10">
    <property type="entry name" value="Ribonuclease Inhibitor"/>
    <property type="match status" value="3"/>
</dbReference>
<keyword evidence="15 22" id="KW-0067">ATP-binding</keyword>
<proteinExistence type="inferred from homology"/>
<evidence type="ECO:0000313" key="26">
    <source>
        <dbReference type="Proteomes" id="UP001634007"/>
    </source>
</evidence>
<dbReference type="SMART" id="SM00220">
    <property type="entry name" value="S_TKc"/>
    <property type="match status" value="1"/>
</dbReference>
<evidence type="ECO:0000256" key="7">
    <source>
        <dbReference type="ARBA" id="ARBA00022553"/>
    </source>
</evidence>
<dbReference type="InterPro" id="IPR001245">
    <property type="entry name" value="Ser-Thr/Tyr_kinase_cat_dom"/>
</dbReference>
<name>A0ABD3IXX7_EUCGL</name>
<evidence type="ECO:0000256" key="19">
    <source>
        <dbReference type="ARBA" id="ARBA00023180"/>
    </source>
</evidence>
<comment type="caution">
    <text evidence="25">The sequence shown here is derived from an EMBL/GenBank/DDBJ whole genome shotgun (WGS) entry which is preliminary data.</text>
</comment>
<dbReference type="InterPro" id="IPR000719">
    <property type="entry name" value="Prot_kinase_dom"/>
</dbReference>
<dbReference type="Pfam" id="PF23598">
    <property type="entry name" value="LRR_14"/>
    <property type="match status" value="1"/>
</dbReference>
<dbReference type="EMBL" id="JBJKBG010000010">
    <property type="protein sequence ID" value="KAL3719945.1"/>
    <property type="molecule type" value="Genomic_DNA"/>
</dbReference>
<evidence type="ECO:0000256" key="1">
    <source>
        <dbReference type="ARBA" id="ARBA00004162"/>
    </source>
</evidence>
<dbReference type="EC" id="2.7.11.1" evidence="4"/>
<evidence type="ECO:0000259" key="24">
    <source>
        <dbReference type="PROSITE" id="PS50011"/>
    </source>
</evidence>
<comment type="similarity">
    <text evidence="3">Belongs to the protein kinase superfamily. Ser/Thr protein kinase family.</text>
</comment>